<keyword evidence="2" id="KW-0106">Calcium</keyword>
<name>A0A9J6FTC3_HAELO</name>
<proteinExistence type="inferred from homology"/>
<comment type="cofactor">
    <cofactor evidence="2">
        <name>Ca(2+)</name>
        <dbReference type="ChEBI" id="CHEBI:29108"/>
    </cofactor>
</comment>
<comment type="function">
    <text evidence="2">May mediate accelerated ATP-independent bidirectional transbilayer migration of phospholipids upon binding calcium ions that results in a loss of phospholipid asymmetry in the plasma membrane.</text>
</comment>
<keyword evidence="4" id="KW-1185">Reference proteome</keyword>
<evidence type="ECO:0000313" key="3">
    <source>
        <dbReference type="EMBL" id="KAH9369398.1"/>
    </source>
</evidence>
<accession>A0A9J6FTC3</accession>
<dbReference type="SUPFAM" id="SSF54518">
    <property type="entry name" value="Tubby C-terminal domain-like"/>
    <property type="match status" value="1"/>
</dbReference>
<dbReference type="GO" id="GO:0005886">
    <property type="term" value="C:plasma membrane"/>
    <property type="evidence" value="ECO:0007669"/>
    <property type="project" value="TreeGrafter"/>
</dbReference>
<dbReference type="PANTHER" id="PTHR23248">
    <property type="entry name" value="PHOSPHOLIPID SCRAMBLASE-RELATED"/>
    <property type="match status" value="1"/>
</dbReference>
<dbReference type="Proteomes" id="UP000821853">
    <property type="component" value="Chromosome 3"/>
</dbReference>
<reference evidence="3 4" key="1">
    <citation type="journal article" date="2020" name="Cell">
        <title>Large-Scale Comparative Analyses of Tick Genomes Elucidate Their Genetic Diversity and Vector Capacities.</title>
        <authorList>
            <consortium name="Tick Genome and Microbiome Consortium (TIGMIC)"/>
            <person name="Jia N."/>
            <person name="Wang J."/>
            <person name="Shi W."/>
            <person name="Du L."/>
            <person name="Sun Y."/>
            <person name="Zhan W."/>
            <person name="Jiang J.F."/>
            <person name="Wang Q."/>
            <person name="Zhang B."/>
            <person name="Ji P."/>
            <person name="Bell-Sakyi L."/>
            <person name="Cui X.M."/>
            <person name="Yuan T.T."/>
            <person name="Jiang B.G."/>
            <person name="Yang W.F."/>
            <person name="Lam T.T."/>
            <person name="Chang Q.C."/>
            <person name="Ding S.J."/>
            <person name="Wang X.J."/>
            <person name="Zhu J.G."/>
            <person name="Ruan X.D."/>
            <person name="Zhao L."/>
            <person name="Wei J.T."/>
            <person name="Ye R.Z."/>
            <person name="Que T.C."/>
            <person name="Du C.H."/>
            <person name="Zhou Y.H."/>
            <person name="Cheng J.X."/>
            <person name="Dai P.F."/>
            <person name="Guo W.B."/>
            <person name="Han X.H."/>
            <person name="Huang E.J."/>
            <person name="Li L.F."/>
            <person name="Wei W."/>
            <person name="Gao Y.C."/>
            <person name="Liu J.Z."/>
            <person name="Shao H.Z."/>
            <person name="Wang X."/>
            <person name="Wang C.C."/>
            <person name="Yang T.C."/>
            <person name="Huo Q.B."/>
            <person name="Li W."/>
            <person name="Chen H.Y."/>
            <person name="Chen S.E."/>
            <person name="Zhou L.G."/>
            <person name="Ni X.B."/>
            <person name="Tian J.H."/>
            <person name="Sheng Y."/>
            <person name="Liu T."/>
            <person name="Pan Y.S."/>
            <person name="Xia L.Y."/>
            <person name="Li J."/>
            <person name="Zhao F."/>
            <person name="Cao W.C."/>
        </authorList>
    </citation>
    <scope>NUCLEOTIDE SEQUENCE [LARGE SCALE GENOMIC DNA]</scope>
    <source>
        <strain evidence="3">HaeL-2018</strain>
    </source>
</reference>
<protein>
    <recommendedName>
        <fullName evidence="2">Phospholipid scramblase</fullName>
    </recommendedName>
</protein>
<gene>
    <name evidence="3" type="ORF">HPB48_007176</name>
</gene>
<keyword evidence="2" id="KW-0472">Membrane</keyword>
<dbReference type="PANTHER" id="PTHR23248:SF9">
    <property type="entry name" value="PHOSPHOLIPID SCRAMBLASE"/>
    <property type="match status" value="1"/>
</dbReference>
<dbReference type="VEuPathDB" id="VectorBase:HLOH_041320"/>
<keyword evidence="2" id="KW-0449">Lipoprotein</keyword>
<dbReference type="AlphaFoldDB" id="A0A9J6FTC3"/>
<dbReference type="InterPro" id="IPR005552">
    <property type="entry name" value="Scramblase"/>
</dbReference>
<keyword evidence="2" id="KW-0812">Transmembrane</keyword>
<evidence type="ECO:0000256" key="1">
    <source>
        <dbReference type="ARBA" id="ARBA00005350"/>
    </source>
</evidence>
<sequence length="378" mass="41052">MFVACFEISSTTPSFALAVGNFSLFERGLLLLGDLDRRRKVSPSQEVTQCCSQKCPASHWEGHKVAKRVSRRTCGEQKGSQVWHVRVPDRKWCEARVGSKEGSTGCGSWKPPCRAWRLVGLAASAGCCPTVCADTDCCSRNCCGPNRPFDIKLTDNAGNEVIHLQRDLRCSSCCCPCCLQVSLGPRSAPGAPQRSAAAPRPGLSGRVAQRLLSVLLLTRTVSKPAQSGWCTGPEDRQFCYLWTGLPQRLEVSSPPYSPIGYVVQEWSILTPKFRVENADGECVFKIEGPFCTWSICGDVEFKVLTKDGSVEVGRISKQWSGLLKETFTDTDNFGISFPMDLDVKMKAVLLGALFLIVSAAAARGLILDGCTAGLATGR</sequence>
<organism evidence="3 4">
    <name type="scientific">Haemaphysalis longicornis</name>
    <name type="common">Bush tick</name>
    <dbReference type="NCBI Taxonomy" id="44386"/>
    <lineage>
        <taxon>Eukaryota</taxon>
        <taxon>Metazoa</taxon>
        <taxon>Ecdysozoa</taxon>
        <taxon>Arthropoda</taxon>
        <taxon>Chelicerata</taxon>
        <taxon>Arachnida</taxon>
        <taxon>Acari</taxon>
        <taxon>Parasitiformes</taxon>
        <taxon>Ixodida</taxon>
        <taxon>Ixodoidea</taxon>
        <taxon>Ixodidae</taxon>
        <taxon>Haemaphysalinae</taxon>
        <taxon>Haemaphysalis</taxon>
    </lineage>
</organism>
<dbReference type="EMBL" id="JABSTR010000005">
    <property type="protein sequence ID" value="KAH9369398.1"/>
    <property type="molecule type" value="Genomic_DNA"/>
</dbReference>
<evidence type="ECO:0000313" key="4">
    <source>
        <dbReference type="Proteomes" id="UP000821853"/>
    </source>
</evidence>
<dbReference type="InterPro" id="IPR025659">
    <property type="entry name" value="Tubby-like_C"/>
</dbReference>
<feature type="transmembrane region" description="Helical" evidence="2">
    <location>
        <begin position="347"/>
        <end position="366"/>
    </location>
</feature>
<keyword evidence="2" id="KW-0564">Palmitate</keyword>
<dbReference type="Pfam" id="PF03803">
    <property type="entry name" value="Scramblase"/>
    <property type="match status" value="2"/>
</dbReference>
<dbReference type="OrthoDB" id="191150at2759"/>
<comment type="caution">
    <text evidence="3">The sequence shown here is derived from an EMBL/GenBank/DDBJ whole genome shotgun (WGS) entry which is preliminary data.</text>
</comment>
<keyword evidence="2" id="KW-1133">Transmembrane helix</keyword>
<comment type="similarity">
    <text evidence="1 2">Belongs to the phospholipid scramblase family.</text>
</comment>
<dbReference type="GO" id="GO:0017128">
    <property type="term" value="F:phospholipid scramblase activity"/>
    <property type="evidence" value="ECO:0007669"/>
    <property type="project" value="InterPro"/>
</dbReference>
<evidence type="ECO:0000256" key="2">
    <source>
        <dbReference type="RuleBase" id="RU363116"/>
    </source>
</evidence>